<keyword evidence="4" id="KW-0624">Polysaccharide degradation</keyword>
<dbReference type="InterPro" id="IPR001000">
    <property type="entry name" value="GH10_dom"/>
</dbReference>
<organism evidence="6 7">
    <name type="scientific">Dillenia turbinata</name>
    <dbReference type="NCBI Taxonomy" id="194707"/>
    <lineage>
        <taxon>Eukaryota</taxon>
        <taxon>Viridiplantae</taxon>
        <taxon>Streptophyta</taxon>
        <taxon>Embryophyta</taxon>
        <taxon>Tracheophyta</taxon>
        <taxon>Spermatophyta</taxon>
        <taxon>Magnoliopsida</taxon>
        <taxon>eudicotyledons</taxon>
        <taxon>Gunneridae</taxon>
        <taxon>Pentapetalae</taxon>
        <taxon>Dilleniales</taxon>
        <taxon>Dilleniaceae</taxon>
        <taxon>Dillenia</taxon>
    </lineage>
</organism>
<evidence type="ECO:0000313" key="6">
    <source>
        <dbReference type="EMBL" id="KAK6933403.1"/>
    </source>
</evidence>
<dbReference type="GO" id="GO:0031176">
    <property type="term" value="F:endo-1,4-beta-xylanase activity"/>
    <property type="evidence" value="ECO:0007669"/>
    <property type="project" value="UniProtKB-ARBA"/>
</dbReference>
<proteinExistence type="inferred from homology"/>
<sequence>MKSYSTEPEQGKEDYSVPDAMLNFTQQNRIEVRGHNVFREDPRFQPKWLDDFFTVNVVDLLLQNAKT</sequence>
<evidence type="ECO:0000256" key="2">
    <source>
        <dbReference type="ARBA" id="ARBA00022801"/>
    </source>
</evidence>
<evidence type="ECO:0000256" key="3">
    <source>
        <dbReference type="ARBA" id="ARBA00023277"/>
    </source>
</evidence>
<accession>A0AAN8VSY7</accession>
<comment type="similarity">
    <text evidence="1">Belongs to the glycosyl hydrolase 10 (cellulase F) family.</text>
</comment>
<dbReference type="PROSITE" id="PS51760">
    <property type="entry name" value="GH10_2"/>
    <property type="match status" value="1"/>
</dbReference>
<dbReference type="Pfam" id="PF00331">
    <property type="entry name" value="Glyco_hydro_10"/>
    <property type="match status" value="1"/>
</dbReference>
<gene>
    <name evidence="6" type="ORF">RJ641_036297</name>
</gene>
<dbReference type="AlphaFoldDB" id="A0AAN8VSY7"/>
<dbReference type="SUPFAM" id="SSF51445">
    <property type="entry name" value="(Trans)glycosidases"/>
    <property type="match status" value="1"/>
</dbReference>
<dbReference type="InterPro" id="IPR017853">
    <property type="entry name" value="GH"/>
</dbReference>
<feature type="domain" description="GH10" evidence="5">
    <location>
        <begin position="1"/>
        <end position="67"/>
    </location>
</feature>
<keyword evidence="7" id="KW-1185">Reference proteome</keyword>
<keyword evidence="2 6" id="KW-0378">Hydrolase</keyword>
<dbReference type="Proteomes" id="UP001370490">
    <property type="component" value="Unassembled WGS sequence"/>
</dbReference>
<dbReference type="PANTHER" id="PTHR31490">
    <property type="entry name" value="GLYCOSYL HYDROLASE"/>
    <property type="match status" value="1"/>
</dbReference>
<evidence type="ECO:0000256" key="1">
    <source>
        <dbReference type="ARBA" id="ARBA00007495"/>
    </source>
</evidence>
<keyword evidence="3" id="KW-0119">Carbohydrate metabolism</keyword>
<dbReference type="GO" id="GO:0000272">
    <property type="term" value="P:polysaccharide catabolic process"/>
    <property type="evidence" value="ECO:0007669"/>
    <property type="project" value="UniProtKB-KW"/>
</dbReference>
<dbReference type="PANTHER" id="PTHR31490:SF2">
    <property type="entry name" value="GLYCOSYL HYDROLASE FAMILY 10 PROTEIN"/>
    <property type="match status" value="1"/>
</dbReference>
<dbReference type="EMBL" id="JBAMMX010000009">
    <property type="protein sequence ID" value="KAK6933403.1"/>
    <property type="molecule type" value="Genomic_DNA"/>
</dbReference>
<comment type="caution">
    <text evidence="6">The sequence shown here is derived from an EMBL/GenBank/DDBJ whole genome shotgun (WGS) entry which is preliminary data.</text>
</comment>
<dbReference type="InterPro" id="IPR044846">
    <property type="entry name" value="GH10"/>
</dbReference>
<dbReference type="Gene3D" id="3.20.20.80">
    <property type="entry name" value="Glycosidases"/>
    <property type="match status" value="1"/>
</dbReference>
<evidence type="ECO:0000256" key="4">
    <source>
        <dbReference type="ARBA" id="ARBA00023326"/>
    </source>
</evidence>
<name>A0AAN8VSY7_9MAGN</name>
<evidence type="ECO:0000313" key="7">
    <source>
        <dbReference type="Proteomes" id="UP001370490"/>
    </source>
</evidence>
<reference evidence="6 7" key="1">
    <citation type="submission" date="2023-12" db="EMBL/GenBank/DDBJ databases">
        <title>A high-quality genome assembly for Dillenia turbinata (Dilleniales).</title>
        <authorList>
            <person name="Chanderbali A."/>
        </authorList>
    </citation>
    <scope>NUCLEOTIDE SEQUENCE [LARGE SCALE GENOMIC DNA]</scope>
    <source>
        <strain evidence="6">LSX21</strain>
        <tissue evidence="6">Leaf</tissue>
    </source>
</reference>
<evidence type="ECO:0000259" key="5">
    <source>
        <dbReference type="PROSITE" id="PS51760"/>
    </source>
</evidence>
<protein>
    <submittedName>
        <fullName evidence="6">Glycoside hydrolase family 10 domain</fullName>
    </submittedName>
</protein>